<accession>A0A9X0I7R2</accession>
<feature type="region of interest" description="Disordered" evidence="1">
    <location>
        <begin position="96"/>
        <end position="117"/>
    </location>
</feature>
<gene>
    <name evidence="2" type="ORF">ADL17_06120</name>
</gene>
<feature type="compositionally biased region" description="Basic and acidic residues" evidence="1">
    <location>
        <begin position="101"/>
        <end position="117"/>
    </location>
</feature>
<dbReference type="AlphaFoldDB" id="A0A9X0I7R2"/>
<evidence type="ECO:0000256" key="1">
    <source>
        <dbReference type="SAM" id="MobiDB-lite"/>
    </source>
</evidence>
<proteinExistence type="predicted"/>
<comment type="caution">
    <text evidence="2">The sequence shown here is derived from an EMBL/GenBank/DDBJ whole genome shotgun (WGS) entry which is preliminary data.</text>
</comment>
<evidence type="ECO:0000313" key="3">
    <source>
        <dbReference type="Proteomes" id="UP000053246"/>
    </source>
</evidence>
<protein>
    <recommendedName>
        <fullName evidence="4">Flavin reductase</fullName>
    </recommendedName>
</protein>
<keyword evidence="3" id="KW-1185">Reference proteome</keyword>
<sequence>MSGDGMPAVEAGRSGPDSLGHLPMRPLWLCRTCGQPWPCGRAKLNLLASYRDSSLSLFLYLAGLLHEAIDDLHRLDPRSTGDVRDLFERFLGWPARKAARRSVEADESASEKPEDSQ</sequence>
<organism evidence="2 3">
    <name type="scientific">Micromonospora maris</name>
    <dbReference type="NCBI Taxonomy" id="1003110"/>
    <lineage>
        <taxon>Bacteria</taxon>
        <taxon>Bacillati</taxon>
        <taxon>Actinomycetota</taxon>
        <taxon>Actinomycetes</taxon>
        <taxon>Micromonosporales</taxon>
        <taxon>Micromonosporaceae</taxon>
        <taxon>Micromonospora</taxon>
    </lineage>
</organism>
<dbReference type="Proteomes" id="UP000053246">
    <property type="component" value="Unassembled WGS sequence"/>
</dbReference>
<evidence type="ECO:0008006" key="4">
    <source>
        <dbReference type="Google" id="ProtNLM"/>
    </source>
</evidence>
<dbReference type="OMA" id="WPCGAAK"/>
<dbReference type="EMBL" id="LMWI01000001">
    <property type="protein sequence ID" value="KUJ48605.1"/>
    <property type="molecule type" value="Genomic_DNA"/>
</dbReference>
<evidence type="ECO:0000313" key="2">
    <source>
        <dbReference type="EMBL" id="KUJ48605.1"/>
    </source>
</evidence>
<name>A0A9X0I7R2_9ACTN</name>
<reference evidence="2 3" key="1">
    <citation type="submission" date="2015-10" db="EMBL/GenBank/DDBJ databases">
        <authorList>
            <person name="Ju K.-S."/>
            <person name="Doroghazi J.R."/>
            <person name="Metcalf W.W."/>
        </authorList>
    </citation>
    <scope>NUCLEOTIDE SEQUENCE [LARGE SCALE GENOMIC DNA]</scope>
    <source>
        <strain evidence="2 3">NRRL B-24793</strain>
    </source>
</reference>